<protein>
    <recommendedName>
        <fullName evidence="3">Alpha/beta hydrolase</fullName>
    </recommendedName>
</protein>
<dbReference type="RefSeq" id="WP_074799228.1">
    <property type="nucleotide sequence ID" value="NZ_FOTG01000008.1"/>
</dbReference>
<dbReference type="InterPro" id="IPR029058">
    <property type="entry name" value="AB_hydrolase_fold"/>
</dbReference>
<dbReference type="SUPFAM" id="SSF53474">
    <property type="entry name" value="alpha/beta-Hydrolases"/>
    <property type="match status" value="1"/>
</dbReference>
<accession>A0A1I4H062</accession>
<dbReference type="EMBL" id="FOTG01000008">
    <property type="protein sequence ID" value="SFL35722.1"/>
    <property type="molecule type" value="Genomic_DNA"/>
</dbReference>
<evidence type="ECO:0000313" key="1">
    <source>
        <dbReference type="EMBL" id="SFL35722.1"/>
    </source>
</evidence>
<keyword evidence="2" id="KW-1185">Reference proteome</keyword>
<evidence type="ECO:0000313" key="2">
    <source>
        <dbReference type="Proteomes" id="UP000182793"/>
    </source>
</evidence>
<gene>
    <name evidence="1" type="ORF">SAMN02910290_01503</name>
</gene>
<sequence length="255" mass="29529">MLCHEFGDSSKPIIILLPGTMCHWYTNFAKVIPSLIEDFFVVVVSYTGFDMKDRSDYTSVLAEVEKIEAHIKHSYQGKVLAIYGSSLGGTFVAHLVARRKIQLSYAVIGSSDFDQSCRLSAYLKSKLLVKLMWPYVTKGRFKPKCLHSYFEKASAKDSYVKEIFSFVKGMDFVSKTSVFNQYFFDLITPLPCHVESSDCQVHIFYAKKMGRKYLKRYSNHFKNAIIHPQEYRHEELLVSYPEKWCQCIKQICLKL</sequence>
<dbReference type="Gene3D" id="3.40.50.1820">
    <property type="entry name" value="alpha/beta hydrolase"/>
    <property type="match status" value="1"/>
</dbReference>
<proteinExistence type="predicted"/>
<dbReference type="Proteomes" id="UP000182793">
    <property type="component" value="Unassembled WGS sequence"/>
</dbReference>
<comment type="caution">
    <text evidence="1">The sequence shown here is derived from an EMBL/GenBank/DDBJ whole genome shotgun (WGS) entry which is preliminary data.</text>
</comment>
<reference evidence="1 2" key="1">
    <citation type="submission" date="2016-10" db="EMBL/GenBank/DDBJ databases">
        <authorList>
            <person name="Varghese N."/>
            <person name="Submissions S."/>
        </authorList>
    </citation>
    <scope>NUCLEOTIDE SEQUENCE [LARGE SCALE GENOMIC DNA]</scope>
    <source>
        <strain evidence="1 2">JB1</strain>
    </source>
</reference>
<name>A0A1I4H062_STREI</name>
<evidence type="ECO:0008006" key="3">
    <source>
        <dbReference type="Google" id="ProtNLM"/>
    </source>
</evidence>
<organism evidence="1 2">
    <name type="scientific">Streptococcus equinus JB1</name>
    <dbReference type="NCBI Taxonomy" id="1294274"/>
    <lineage>
        <taxon>Bacteria</taxon>
        <taxon>Bacillati</taxon>
        <taxon>Bacillota</taxon>
        <taxon>Bacilli</taxon>
        <taxon>Lactobacillales</taxon>
        <taxon>Streptococcaceae</taxon>
        <taxon>Streptococcus</taxon>
    </lineage>
</organism>